<dbReference type="Gene3D" id="3.30.160.670">
    <property type="match status" value="1"/>
</dbReference>
<dbReference type="PROSITE" id="PS51257">
    <property type="entry name" value="PROKAR_LIPOPROTEIN"/>
    <property type="match status" value="1"/>
</dbReference>
<feature type="domain" description="DUF4136" evidence="1">
    <location>
        <begin position="30"/>
        <end position="169"/>
    </location>
</feature>
<reference evidence="2 3" key="1">
    <citation type="submission" date="2019-02" db="EMBL/GenBank/DDBJ databases">
        <title>Prokaryotic population dynamics and viral predation in marine succession experiment using metagenomics: the confinement effect.</title>
        <authorList>
            <person name="Haro-Moreno J.M."/>
            <person name="Rodriguez-Valera F."/>
            <person name="Lopez-Perez M."/>
        </authorList>
    </citation>
    <scope>NUCLEOTIDE SEQUENCE [LARGE SCALE GENOMIC DNA]</scope>
    <source>
        <strain evidence="2">MED-G164</strain>
    </source>
</reference>
<dbReference type="Proteomes" id="UP000315283">
    <property type="component" value="Unassembled WGS sequence"/>
</dbReference>
<dbReference type="InterPro" id="IPR025411">
    <property type="entry name" value="DUF4136"/>
</dbReference>
<evidence type="ECO:0000313" key="2">
    <source>
        <dbReference type="EMBL" id="RZO28491.1"/>
    </source>
</evidence>
<sequence length="170" mass="20017">MKTITTLFSLILLIGCSTTQSNIKIDSIETFNLDNYNDFNIKINNSNIGAEVNPIVLEKFKENLKNAIKERGLDYNKDSNLTFDINFTTKDTVESDRMNHYYSRYYWDYYRYRDNIYTITENILRVNLRDIEEDKTVWTVVTVWRDGSNRSISSDEASNILVDEIMISFL</sequence>
<proteinExistence type="predicted"/>
<dbReference type="AlphaFoldDB" id="A0A520N4R9"/>
<evidence type="ECO:0000313" key="3">
    <source>
        <dbReference type="Proteomes" id="UP000315283"/>
    </source>
</evidence>
<accession>A0A520N4R9</accession>
<name>A0A520N4R9_9GAMM</name>
<protein>
    <submittedName>
        <fullName evidence="2">DUF4136 domain-containing protein</fullName>
    </submittedName>
</protein>
<gene>
    <name evidence="2" type="ORF">EVA97_02665</name>
</gene>
<dbReference type="Pfam" id="PF13590">
    <property type="entry name" value="DUF4136"/>
    <property type="match status" value="1"/>
</dbReference>
<evidence type="ECO:0000259" key="1">
    <source>
        <dbReference type="Pfam" id="PF13590"/>
    </source>
</evidence>
<comment type="caution">
    <text evidence="2">The sequence shown here is derived from an EMBL/GenBank/DDBJ whole genome shotgun (WGS) entry which is preliminary data.</text>
</comment>
<dbReference type="EMBL" id="SHBJ01000013">
    <property type="protein sequence ID" value="RZO28491.1"/>
    <property type="molecule type" value="Genomic_DNA"/>
</dbReference>
<organism evidence="2 3">
    <name type="scientific">SAR86 cluster bacterium</name>
    <dbReference type="NCBI Taxonomy" id="2030880"/>
    <lineage>
        <taxon>Bacteria</taxon>
        <taxon>Pseudomonadati</taxon>
        <taxon>Pseudomonadota</taxon>
        <taxon>Gammaproteobacteria</taxon>
        <taxon>SAR86 cluster</taxon>
    </lineage>
</organism>